<dbReference type="EMBL" id="BAAAHH010000001">
    <property type="protein sequence ID" value="GAA0937643.1"/>
    <property type="molecule type" value="Genomic_DNA"/>
</dbReference>
<dbReference type="PANTHER" id="PTHR30055">
    <property type="entry name" value="HTH-TYPE TRANSCRIPTIONAL REGULATOR RUTR"/>
    <property type="match status" value="1"/>
</dbReference>
<accession>A0ABP4AJN0</accession>
<evidence type="ECO:0000256" key="1">
    <source>
        <dbReference type="ARBA" id="ARBA00023015"/>
    </source>
</evidence>
<proteinExistence type="predicted"/>
<keyword evidence="1" id="KW-0805">Transcription regulation</keyword>
<evidence type="ECO:0000256" key="2">
    <source>
        <dbReference type="ARBA" id="ARBA00023125"/>
    </source>
</evidence>
<dbReference type="PROSITE" id="PS50977">
    <property type="entry name" value="HTH_TETR_2"/>
    <property type="match status" value="1"/>
</dbReference>
<gene>
    <name evidence="6" type="ORF">GCM10009550_04600</name>
</gene>
<dbReference type="Gene3D" id="1.10.357.10">
    <property type="entry name" value="Tetracycline Repressor, domain 2"/>
    <property type="match status" value="1"/>
</dbReference>
<sequence>MVLPPSVSQQLNGYELSTYGRPYQKRIWCIRYVVCTVPERGGPVDGKTEQSAATNRPLRRDAELNRRRIIDAGREVFAVRGLQATLNDVAHHAGLGVGTVYRRFPDKQALAEAVFVDELDDLAAMARRALDDRDAFAALAGFLRNALARAADNRGLRELMRLGEFGEGGIARARLGITAHCARLMERARAQGTLRDDVTEADLAPIVAMVDAVMALPEERSSAQWHRYLEIVLDGLRARPPRAS</sequence>
<dbReference type="PANTHER" id="PTHR30055:SF234">
    <property type="entry name" value="HTH-TYPE TRANSCRIPTIONAL REGULATOR BETI"/>
    <property type="match status" value="1"/>
</dbReference>
<dbReference type="PROSITE" id="PS01081">
    <property type="entry name" value="HTH_TETR_1"/>
    <property type="match status" value="1"/>
</dbReference>
<dbReference type="PRINTS" id="PR00455">
    <property type="entry name" value="HTHTETR"/>
</dbReference>
<evidence type="ECO:0000313" key="7">
    <source>
        <dbReference type="Proteomes" id="UP001500665"/>
    </source>
</evidence>
<dbReference type="InterPro" id="IPR050109">
    <property type="entry name" value="HTH-type_TetR-like_transc_reg"/>
</dbReference>
<dbReference type="InterPro" id="IPR049445">
    <property type="entry name" value="TetR_SbtR-like_C"/>
</dbReference>
<evidence type="ECO:0000256" key="3">
    <source>
        <dbReference type="ARBA" id="ARBA00023163"/>
    </source>
</evidence>
<evidence type="ECO:0000313" key="6">
    <source>
        <dbReference type="EMBL" id="GAA0937643.1"/>
    </source>
</evidence>
<comment type="caution">
    <text evidence="6">The sequence shown here is derived from an EMBL/GenBank/DDBJ whole genome shotgun (WGS) entry which is preliminary data.</text>
</comment>
<feature type="domain" description="HTH tetR-type" evidence="5">
    <location>
        <begin position="63"/>
        <end position="122"/>
    </location>
</feature>
<dbReference type="Proteomes" id="UP001500665">
    <property type="component" value="Unassembled WGS sequence"/>
</dbReference>
<evidence type="ECO:0000256" key="4">
    <source>
        <dbReference type="PROSITE-ProRule" id="PRU00335"/>
    </source>
</evidence>
<name>A0ABP4AJN0_9ACTN</name>
<dbReference type="SUPFAM" id="SSF48498">
    <property type="entry name" value="Tetracyclin repressor-like, C-terminal domain"/>
    <property type="match status" value="1"/>
</dbReference>
<dbReference type="InterPro" id="IPR023772">
    <property type="entry name" value="DNA-bd_HTH_TetR-type_CS"/>
</dbReference>
<protein>
    <submittedName>
        <fullName evidence="6">TetR/AcrR family transcriptional regulator</fullName>
    </submittedName>
</protein>
<dbReference type="SUPFAM" id="SSF46689">
    <property type="entry name" value="Homeodomain-like"/>
    <property type="match status" value="1"/>
</dbReference>
<evidence type="ECO:0000259" key="5">
    <source>
        <dbReference type="PROSITE" id="PS50977"/>
    </source>
</evidence>
<keyword evidence="3" id="KW-0804">Transcription</keyword>
<dbReference type="Pfam" id="PF21597">
    <property type="entry name" value="TetR_C_43"/>
    <property type="match status" value="1"/>
</dbReference>
<keyword evidence="7" id="KW-1185">Reference proteome</keyword>
<organism evidence="6 7">
    <name type="scientific">Actinocorallia libanotica</name>
    <dbReference type="NCBI Taxonomy" id="46162"/>
    <lineage>
        <taxon>Bacteria</taxon>
        <taxon>Bacillati</taxon>
        <taxon>Actinomycetota</taxon>
        <taxon>Actinomycetes</taxon>
        <taxon>Streptosporangiales</taxon>
        <taxon>Thermomonosporaceae</taxon>
        <taxon>Actinocorallia</taxon>
    </lineage>
</organism>
<dbReference type="InterPro" id="IPR036271">
    <property type="entry name" value="Tet_transcr_reg_TetR-rel_C_sf"/>
</dbReference>
<feature type="DNA-binding region" description="H-T-H motif" evidence="4">
    <location>
        <begin position="85"/>
        <end position="104"/>
    </location>
</feature>
<dbReference type="Pfam" id="PF00440">
    <property type="entry name" value="TetR_N"/>
    <property type="match status" value="1"/>
</dbReference>
<dbReference type="InterPro" id="IPR009057">
    <property type="entry name" value="Homeodomain-like_sf"/>
</dbReference>
<keyword evidence="2 4" id="KW-0238">DNA-binding</keyword>
<dbReference type="InterPro" id="IPR001647">
    <property type="entry name" value="HTH_TetR"/>
</dbReference>
<reference evidence="7" key="1">
    <citation type="journal article" date="2019" name="Int. J. Syst. Evol. Microbiol.">
        <title>The Global Catalogue of Microorganisms (GCM) 10K type strain sequencing project: providing services to taxonomists for standard genome sequencing and annotation.</title>
        <authorList>
            <consortium name="The Broad Institute Genomics Platform"/>
            <consortium name="The Broad Institute Genome Sequencing Center for Infectious Disease"/>
            <person name="Wu L."/>
            <person name="Ma J."/>
        </authorList>
    </citation>
    <scope>NUCLEOTIDE SEQUENCE [LARGE SCALE GENOMIC DNA]</scope>
    <source>
        <strain evidence="7">JCM 10696</strain>
    </source>
</reference>